<keyword evidence="2" id="KW-0812">Transmembrane</keyword>
<dbReference type="GO" id="GO:0005509">
    <property type="term" value="F:calcium ion binding"/>
    <property type="evidence" value="ECO:0007669"/>
    <property type="project" value="UniProtKB-UniRule"/>
</dbReference>
<dbReference type="SUPFAM" id="SSF49313">
    <property type="entry name" value="Cadherin-like"/>
    <property type="match status" value="1"/>
</dbReference>
<evidence type="ECO:0000256" key="5">
    <source>
        <dbReference type="ARBA" id="ARBA00022889"/>
    </source>
</evidence>
<dbReference type="OrthoDB" id="5855789at2759"/>
<keyword evidence="5" id="KW-0130">Cell adhesion</keyword>
<organism evidence="10 11">
    <name type="scientific">Teladorsagia circumcincta</name>
    <name type="common">Brown stomach worm</name>
    <name type="synonym">Ostertagia circumcincta</name>
    <dbReference type="NCBI Taxonomy" id="45464"/>
    <lineage>
        <taxon>Eukaryota</taxon>
        <taxon>Metazoa</taxon>
        <taxon>Ecdysozoa</taxon>
        <taxon>Nematoda</taxon>
        <taxon>Chromadorea</taxon>
        <taxon>Rhabditida</taxon>
        <taxon>Rhabditina</taxon>
        <taxon>Rhabditomorpha</taxon>
        <taxon>Strongyloidea</taxon>
        <taxon>Trichostrongylidae</taxon>
        <taxon>Teladorsagia</taxon>
    </lineage>
</organism>
<evidence type="ECO:0000256" key="8">
    <source>
        <dbReference type="PROSITE-ProRule" id="PRU00043"/>
    </source>
</evidence>
<reference evidence="10 11" key="1">
    <citation type="submission" date="2015-09" db="EMBL/GenBank/DDBJ databases">
        <title>Draft genome of the parasitic nematode Teladorsagia circumcincta isolate WARC Sus (inbred).</title>
        <authorList>
            <person name="Mitreva M."/>
        </authorList>
    </citation>
    <scope>NUCLEOTIDE SEQUENCE [LARGE SCALE GENOMIC DNA]</scope>
    <source>
        <strain evidence="10 11">S</strain>
    </source>
</reference>
<evidence type="ECO:0000313" key="11">
    <source>
        <dbReference type="Proteomes" id="UP000230423"/>
    </source>
</evidence>
<accession>A0A2G9T7Z0</accession>
<dbReference type="CDD" id="cd11304">
    <property type="entry name" value="Cadherin_repeat"/>
    <property type="match status" value="1"/>
</dbReference>
<dbReference type="InterPro" id="IPR050971">
    <property type="entry name" value="Cadherin-domain_protein"/>
</dbReference>
<name>A0A2G9T7Z0_TELCI</name>
<evidence type="ECO:0000256" key="7">
    <source>
        <dbReference type="ARBA" id="ARBA00023136"/>
    </source>
</evidence>
<evidence type="ECO:0000259" key="9">
    <source>
        <dbReference type="PROSITE" id="PS50268"/>
    </source>
</evidence>
<evidence type="ECO:0000256" key="2">
    <source>
        <dbReference type="ARBA" id="ARBA00022692"/>
    </source>
</evidence>
<gene>
    <name evidence="10" type="ORF">TELCIR_24579</name>
</gene>
<dbReference type="PROSITE" id="PS50268">
    <property type="entry name" value="CADHERIN_2"/>
    <property type="match status" value="1"/>
</dbReference>
<evidence type="ECO:0000256" key="4">
    <source>
        <dbReference type="ARBA" id="ARBA00022837"/>
    </source>
</evidence>
<feature type="domain" description="Cadherin" evidence="9">
    <location>
        <begin position="36"/>
        <end position="148"/>
    </location>
</feature>
<comment type="subcellular location">
    <subcellularLocation>
        <location evidence="1">Membrane</location>
    </subcellularLocation>
</comment>
<dbReference type="GO" id="GO:0007156">
    <property type="term" value="P:homophilic cell adhesion via plasma membrane adhesion molecules"/>
    <property type="evidence" value="ECO:0007669"/>
    <property type="project" value="InterPro"/>
</dbReference>
<protein>
    <submittedName>
        <fullName evidence="10">Cadherin domain protein</fullName>
    </submittedName>
</protein>
<keyword evidence="11" id="KW-1185">Reference proteome</keyword>
<sequence length="165" mass="17474">LAGFGGQSSIVVTISVKDSNDHSPVWAAKWSRQGPVAVPNGTTVGTILLKVDAVDLDSGENARIGYKLSSDSQVPFAVNFETGEVSLSAPLKAGDNEWSVAVWAVDAGRPLPRSTVLNLVFYRNGTKVPAKPKPVIGAEPVNKHEPVFEDFHGPVEIEEDVAIGT</sequence>
<keyword evidence="6" id="KW-1133">Transmembrane helix</keyword>
<evidence type="ECO:0000256" key="1">
    <source>
        <dbReference type="ARBA" id="ARBA00004370"/>
    </source>
</evidence>
<evidence type="ECO:0000256" key="6">
    <source>
        <dbReference type="ARBA" id="ARBA00022989"/>
    </source>
</evidence>
<dbReference type="AlphaFoldDB" id="A0A2G9T7Z0"/>
<dbReference type="PANTHER" id="PTHR24025:SF23">
    <property type="entry name" value="NEURAL-CADHERIN"/>
    <property type="match status" value="1"/>
</dbReference>
<keyword evidence="7" id="KW-0472">Membrane</keyword>
<keyword evidence="4 8" id="KW-0106">Calcium</keyword>
<feature type="non-terminal residue" evidence="10">
    <location>
        <position position="165"/>
    </location>
</feature>
<evidence type="ECO:0000313" key="10">
    <source>
        <dbReference type="EMBL" id="PIO54066.1"/>
    </source>
</evidence>
<feature type="non-terminal residue" evidence="10">
    <location>
        <position position="1"/>
    </location>
</feature>
<dbReference type="Pfam" id="PF00028">
    <property type="entry name" value="Cadherin"/>
    <property type="match status" value="1"/>
</dbReference>
<dbReference type="InterPro" id="IPR002126">
    <property type="entry name" value="Cadherin-like_dom"/>
</dbReference>
<dbReference type="Gene3D" id="2.60.40.60">
    <property type="entry name" value="Cadherins"/>
    <property type="match status" value="1"/>
</dbReference>
<keyword evidence="3" id="KW-0677">Repeat</keyword>
<dbReference type="EMBL" id="KZ402177">
    <property type="protein sequence ID" value="PIO54066.1"/>
    <property type="molecule type" value="Genomic_DNA"/>
</dbReference>
<dbReference type="Proteomes" id="UP000230423">
    <property type="component" value="Unassembled WGS sequence"/>
</dbReference>
<dbReference type="PANTHER" id="PTHR24025">
    <property type="entry name" value="DESMOGLEIN FAMILY MEMBER"/>
    <property type="match status" value="1"/>
</dbReference>
<proteinExistence type="predicted"/>
<dbReference type="GO" id="GO:0016020">
    <property type="term" value="C:membrane"/>
    <property type="evidence" value="ECO:0007669"/>
    <property type="project" value="UniProtKB-SubCell"/>
</dbReference>
<dbReference type="InterPro" id="IPR015919">
    <property type="entry name" value="Cadherin-like_sf"/>
</dbReference>
<dbReference type="GO" id="GO:0005911">
    <property type="term" value="C:cell-cell junction"/>
    <property type="evidence" value="ECO:0007669"/>
    <property type="project" value="TreeGrafter"/>
</dbReference>
<evidence type="ECO:0000256" key="3">
    <source>
        <dbReference type="ARBA" id="ARBA00022737"/>
    </source>
</evidence>